<evidence type="ECO:0000313" key="2">
    <source>
        <dbReference type="Proteomes" id="UP001498398"/>
    </source>
</evidence>
<organism evidence="1 2">
    <name type="scientific">Marasmiellus scandens</name>
    <dbReference type="NCBI Taxonomy" id="2682957"/>
    <lineage>
        <taxon>Eukaryota</taxon>
        <taxon>Fungi</taxon>
        <taxon>Dikarya</taxon>
        <taxon>Basidiomycota</taxon>
        <taxon>Agaricomycotina</taxon>
        <taxon>Agaricomycetes</taxon>
        <taxon>Agaricomycetidae</taxon>
        <taxon>Agaricales</taxon>
        <taxon>Marasmiineae</taxon>
        <taxon>Omphalotaceae</taxon>
        <taxon>Marasmiellus</taxon>
    </lineage>
</organism>
<reference evidence="1 2" key="1">
    <citation type="submission" date="2024-01" db="EMBL/GenBank/DDBJ databases">
        <title>A draft genome for the cacao thread blight pathogen Marasmiellus scandens.</title>
        <authorList>
            <person name="Baruah I.K."/>
            <person name="Leung J."/>
            <person name="Bukari Y."/>
            <person name="Amoako-Attah I."/>
            <person name="Meinhardt L.W."/>
            <person name="Bailey B.A."/>
            <person name="Cohen S.P."/>
        </authorList>
    </citation>
    <scope>NUCLEOTIDE SEQUENCE [LARGE SCALE GENOMIC DNA]</scope>
    <source>
        <strain evidence="1 2">GH-19</strain>
    </source>
</reference>
<evidence type="ECO:0008006" key="3">
    <source>
        <dbReference type="Google" id="ProtNLM"/>
    </source>
</evidence>
<protein>
    <recommendedName>
        <fullName evidence="3">F-box domain-containing protein</fullName>
    </recommendedName>
</protein>
<evidence type="ECO:0000313" key="1">
    <source>
        <dbReference type="EMBL" id="KAK7461032.1"/>
    </source>
</evidence>
<proteinExistence type="predicted"/>
<accession>A0ABR1JGW6</accession>
<keyword evidence="2" id="KW-1185">Reference proteome</keyword>
<gene>
    <name evidence="1" type="ORF">VKT23_008960</name>
</gene>
<name>A0ABR1JGW6_9AGAR</name>
<sequence>MTSSTWDQLPVELEREIFEWAVTDRDAKQPIRTAKSLSLVCRRIRSWMDCIIYGHIFLDSEDSFSKFLRTFRARDKEFFRLRVHSLGIYHTADNTAQDTAEIIETCSNIHSLWWLPRKGKNDDWPKFLKSHPNLQMISILHRDLTIALSSEPSYHPWRQSLQTLDMSADYAHEFDFTAFPNLTIVSLFSHFFRNYEESFCSVLLLILAKVPFLECLILGVDGPEVYEASKDFDLASARSTLSFITEGRIHDPRLIVIPMLTFSLWKQDVTGEKSYWDQALLTVQTQREALSNDRNSSGVCEDGSDLVH</sequence>
<comment type="caution">
    <text evidence="1">The sequence shown here is derived from an EMBL/GenBank/DDBJ whole genome shotgun (WGS) entry which is preliminary data.</text>
</comment>
<dbReference type="Proteomes" id="UP001498398">
    <property type="component" value="Unassembled WGS sequence"/>
</dbReference>
<dbReference type="EMBL" id="JBANRG010000014">
    <property type="protein sequence ID" value="KAK7461032.1"/>
    <property type="molecule type" value="Genomic_DNA"/>
</dbReference>